<protein>
    <submittedName>
        <fullName evidence="6">ABC-type transporter ATP-binding protein EcsA</fullName>
    </submittedName>
</protein>
<dbReference type="PROSITE" id="PS50893">
    <property type="entry name" value="ABC_TRANSPORTER_2"/>
    <property type="match status" value="1"/>
</dbReference>
<evidence type="ECO:0000313" key="6">
    <source>
        <dbReference type="EMBL" id="QDU84388.1"/>
    </source>
</evidence>
<accession>A0A518CYS6</accession>
<keyword evidence="7" id="KW-1185">Reference proteome</keyword>
<dbReference type="PANTHER" id="PTHR42939:SF1">
    <property type="entry name" value="ABC TRANSPORTER ATP-BINDING PROTEIN ALBC-RELATED"/>
    <property type="match status" value="1"/>
</dbReference>
<evidence type="ECO:0000259" key="5">
    <source>
        <dbReference type="PROSITE" id="PS50893"/>
    </source>
</evidence>
<dbReference type="OrthoDB" id="9795548at2"/>
<dbReference type="RefSeq" id="WP_145185818.1">
    <property type="nucleotide sequence ID" value="NZ_CP036290.1"/>
</dbReference>
<keyword evidence="2" id="KW-0547">Nucleotide-binding</keyword>
<dbReference type="Pfam" id="PF00005">
    <property type="entry name" value="ABC_tran"/>
    <property type="match status" value="1"/>
</dbReference>
<dbReference type="SUPFAM" id="SSF52540">
    <property type="entry name" value="P-loop containing nucleoside triphosphate hydrolases"/>
    <property type="match status" value="1"/>
</dbReference>
<dbReference type="Gene3D" id="3.40.50.300">
    <property type="entry name" value="P-loop containing nucleotide triphosphate hydrolases"/>
    <property type="match status" value="1"/>
</dbReference>
<evidence type="ECO:0000256" key="3">
    <source>
        <dbReference type="ARBA" id="ARBA00022840"/>
    </source>
</evidence>
<dbReference type="InterPro" id="IPR003593">
    <property type="entry name" value="AAA+_ATPase"/>
</dbReference>
<dbReference type="InterPro" id="IPR003439">
    <property type="entry name" value="ABC_transporter-like_ATP-bd"/>
</dbReference>
<dbReference type="GO" id="GO:0005524">
    <property type="term" value="F:ATP binding"/>
    <property type="evidence" value="ECO:0007669"/>
    <property type="project" value="UniProtKB-KW"/>
</dbReference>
<evidence type="ECO:0000256" key="1">
    <source>
        <dbReference type="ARBA" id="ARBA00022448"/>
    </source>
</evidence>
<gene>
    <name evidence="6" type="primary">ecsA</name>
    <name evidence="6" type="ORF">Pla163_14950</name>
</gene>
<evidence type="ECO:0000256" key="2">
    <source>
        <dbReference type="ARBA" id="ARBA00022741"/>
    </source>
</evidence>
<reference evidence="6 7" key="1">
    <citation type="submission" date="2019-02" db="EMBL/GenBank/DDBJ databases">
        <title>Deep-cultivation of Planctomycetes and their phenomic and genomic characterization uncovers novel biology.</title>
        <authorList>
            <person name="Wiegand S."/>
            <person name="Jogler M."/>
            <person name="Boedeker C."/>
            <person name="Pinto D."/>
            <person name="Vollmers J."/>
            <person name="Rivas-Marin E."/>
            <person name="Kohn T."/>
            <person name="Peeters S.H."/>
            <person name="Heuer A."/>
            <person name="Rast P."/>
            <person name="Oberbeckmann S."/>
            <person name="Bunk B."/>
            <person name="Jeske O."/>
            <person name="Meyerdierks A."/>
            <person name="Storesund J.E."/>
            <person name="Kallscheuer N."/>
            <person name="Luecker S."/>
            <person name="Lage O.M."/>
            <person name="Pohl T."/>
            <person name="Merkel B.J."/>
            <person name="Hornburger P."/>
            <person name="Mueller R.-W."/>
            <person name="Bruemmer F."/>
            <person name="Labrenz M."/>
            <person name="Spormann A.M."/>
            <person name="Op den Camp H."/>
            <person name="Overmann J."/>
            <person name="Amann R."/>
            <person name="Jetten M.S.M."/>
            <person name="Mascher T."/>
            <person name="Medema M.H."/>
            <person name="Devos D.P."/>
            <person name="Kaster A.-K."/>
            <person name="Ovreas L."/>
            <person name="Rohde M."/>
            <person name="Galperin M.Y."/>
            <person name="Jogler C."/>
        </authorList>
    </citation>
    <scope>NUCLEOTIDE SEQUENCE [LARGE SCALE GENOMIC DNA]</scope>
    <source>
        <strain evidence="6 7">Pla163</strain>
    </source>
</reference>
<evidence type="ECO:0000256" key="4">
    <source>
        <dbReference type="SAM" id="MobiDB-lite"/>
    </source>
</evidence>
<feature type="domain" description="ABC transporter" evidence="5">
    <location>
        <begin position="23"/>
        <end position="251"/>
    </location>
</feature>
<feature type="region of interest" description="Disordered" evidence="4">
    <location>
        <begin position="279"/>
        <end position="301"/>
    </location>
</feature>
<dbReference type="GO" id="GO:0016887">
    <property type="term" value="F:ATP hydrolysis activity"/>
    <property type="evidence" value="ECO:0007669"/>
    <property type="project" value="InterPro"/>
</dbReference>
<dbReference type="SMART" id="SM00382">
    <property type="entry name" value="AAA"/>
    <property type="match status" value="1"/>
</dbReference>
<dbReference type="PANTHER" id="PTHR42939">
    <property type="entry name" value="ABC TRANSPORTER ATP-BINDING PROTEIN ALBC-RELATED"/>
    <property type="match status" value="1"/>
</dbReference>
<name>A0A518CYS6_9BACT</name>
<proteinExistence type="predicted"/>
<dbReference type="InterPro" id="IPR027417">
    <property type="entry name" value="P-loop_NTPase"/>
</dbReference>
<dbReference type="InterPro" id="IPR051782">
    <property type="entry name" value="ABC_Transporter_VariousFunc"/>
</dbReference>
<sequence length="301" mass="31874">MDQSLPSSDPSGAEALPVPEPILEVAGLSKSYGENWAVKGISLVLRPGEVLGLVGPNGAGKTTTLRTIAGVLPIESGTVRIAGHDLERDELEAKRHLAWVPDQPTPFDALTVWEHLEFTAALYRVANWKERALELLETFELAGRRDALGGELSRGMCQKLALCTALLHEPRLLLLDEPLSGLDPVGIRAAKRAVFDLAARGGAVVLSSHLLGVVQELSSRLAIVRGGRVLFDGHLDDARRAASAGADSDLEAVFFAVTDGAGLDQDAAPIVDAALAPIDADGRPRNDAPDDAVSRASEVER</sequence>
<dbReference type="CDD" id="cd03230">
    <property type="entry name" value="ABC_DR_subfamily_A"/>
    <property type="match status" value="1"/>
</dbReference>
<dbReference type="Proteomes" id="UP000319342">
    <property type="component" value="Chromosome"/>
</dbReference>
<keyword evidence="1" id="KW-0813">Transport</keyword>
<organism evidence="6 7">
    <name type="scientific">Rohdeia mirabilis</name>
    <dbReference type="NCBI Taxonomy" id="2528008"/>
    <lineage>
        <taxon>Bacteria</taxon>
        <taxon>Pseudomonadati</taxon>
        <taxon>Planctomycetota</taxon>
        <taxon>Planctomycetia</taxon>
        <taxon>Planctomycetia incertae sedis</taxon>
        <taxon>Rohdeia</taxon>
    </lineage>
</organism>
<dbReference type="EMBL" id="CP036290">
    <property type="protein sequence ID" value="QDU84388.1"/>
    <property type="molecule type" value="Genomic_DNA"/>
</dbReference>
<dbReference type="AlphaFoldDB" id="A0A518CYS6"/>
<evidence type="ECO:0000313" key="7">
    <source>
        <dbReference type="Proteomes" id="UP000319342"/>
    </source>
</evidence>
<keyword evidence="3 6" id="KW-0067">ATP-binding</keyword>